<proteinExistence type="predicted"/>
<name>A0A7S0WJB1_9CHLO</name>
<dbReference type="InterPro" id="IPR016084">
    <property type="entry name" value="Haem_Oase-like_multi-hlx"/>
</dbReference>
<dbReference type="Gene3D" id="1.20.910.10">
    <property type="entry name" value="Heme oxygenase-like"/>
    <property type="match status" value="1"/>
</dbReference>
<dbReference type="SUPFAM" id="SSF48613">
    <property type="entry name" value="Heme oxygenase-like"/>
    <property type="match status" value="1"/>
</dbReference>
<feature type="compositionally biased region" description="Basic and acidic residues" evidence="1">
    <location>
        <begin position="101"/>
        <end position="110"/>
    </location>
</feature>
<dbReference type="AlphaFoldDB" id="A0A7S0WJB1"/>
<protein>
    <submittedName>
        <fullName evidence="2">Uncharacterized protein</fullName>
    </submittedName>
</protein>
<evidence type="ECO:0000313" key="2">
    <source>
        <dbReference type="EMBL" id="CAD8669070.1"/>
    </source>
</evidence>
<sequence length="425" mass="45983">MMESLLQRSAFGSFPTADVSRHQANPCRVKAQPVPKTMGAKGFGAKPAPKQPEPKRGKSVVQKKVQANNTATTKKAVDSALEMLSKEDTKDKVGPAVPQHPDSKWIPKVNPEDAAKGRLDYVTVEEWGNLNSDADLDDLKVKSFSSAYDPADHSRPFYEQLCLHLQLLESKGELKVAQDKSKPLPPFEKWSFGRQTYMQYISDQYTVHEALEDAIFDASGGADQARPGGVNLIVAHRPAPPLPGVGGKVQAALRDVAALGLERCLMLGDDILALCANEAEAEGSGRSAEEVLEELQPGRNASSYAEYIRGLGRKVKDSEVGADEAAEAASELLANWFVVQVSHLTTIMRVGAKATEALGLFPMGAVNYYQTYPEGVEDPLETFREGVDSAGVALGADEAREEVREHLAKAMQKNSILLSTLAVVE</sequence>
<feature type="region of interest" description="Disordered" evidence="1">
    <location>
        <begin position="87"/>
        <end position="110"/>
    </location>
</feature>
<feature type="region of interest" description="Disordered" evidence="1">
    <location>
        <begin position="1"/>
        <end position="74"/>
    </location>
</feature>
<reference evidence="2" key="1">
    <citation type="submission" date="2021-01" db="EMBL/GenBank/DDBJ databases">
        <authorList>
            <person name="Corre E."/>
            <person name="Pelletier E."/>
            <person name="Niang G."/>
            <person name="Scheremetjew M."/>
            <person name="Finn R."/>
            <person name="Kale V."/>
            <person name="Holt S."/>
            <person name="Cochrane G."/>
            <person name="Meng A."/>
            <person name="Brown T."/>
            <person name="Cohen L."/>
        </authorList>
    </citation>
    <scope>NUCLEOTIDE SEQUENCE</scope>
    <source>
        <strain evidence="2">CCMP722</strain>
    </source>
</reference>
<organism evidence="2">
    <name type="scientific">Pyramimonas obovata</name>
    <dbReference type="NCBI Taxonomy" id="1411642"/>
    <lineage>
        <taxon>Eukaryota</taxon>
        <taxon>Viridiplantae</taxon>
        <taxon>Chlorophyta</taxon>
        <taxon>Pyramimonadophyceae</taxon>
        <taxon>Pyramimonadales</taxon>
        <taxon>Pyramimonadaceae</taxon>
        <taxon>Pyramimonas</taxon>
        <taxon>Pyramimonas incertae sedis</taxon>
    </lineage>
</organism>
<accession>A0A7S0WJB1</accession>
<evidence type="ECO:0000256" key="1">
    <source>
        <dbReference type="SAM" id="MobiDB-lite"/>
    </source>
</evidence>
<gene>
    <name evidence="2" type="ORF">POBO1169_LOCUS9828</name>
</gene>
<dbReference type="EMBL" id="HBFA01019207">
    <property type="protein sequence ID" value="CAD8669070.1"/>
    <property type="molecule type" value="Transcribed_RNA"/>
</dbReference>